<dbReference type="Pfam" id="PF26113">
    <property type="entry name" value="GH16_XgeA"/>
    <property type="match status" value="1"/>
</dbReference>
<dbReference type="EC" id="3.2.1.6" evidence="3"/>
<keyword evidence="6" id="KW-0732">Signal</keyword>
<evidence type="ECO:0000256" key="2">
    <source>
        <dbReference type="ARBA" id="ARBA00006865"/>
    </source>
</evidence>
<comment type="caution">
    <text evidence="8">The sequence shown here is derived from an EMBL/GenBank/DDBJ whole genome shotgun (WGS) entry which is preliminary data.</text>
</comment>
<dbReference type="PANTHER" id="PTHR10963">
    <property type="entry name" value="GLYCOSYL HYDROLASE-RELATED"/>
    <property type="match status" value="1"/>
</dbReference>
<reference evidence="8" key="1">
    <citation type="journal article" date="2020" name="Stud. Mycol.">
        <title>101 Dothideomycetes genomes: a test case for predicting lifestyles and emergence of pathogens.</title>
        <authorList>
            <person name="Haridas S."/>
            <person name="Albert R."/>
            <person name="Binder M."/>
            <person name="Bloem J."/>
            <person name="Labutti K."/>
            <person name="Salamov A."/>
            <person name="Andreopoulos B."/>
            <person name="Baker S."/>
            <person name="Barry K."/>
            <person name="Bills G."/>
            <person name="Bluhm B."/>
            <person name="Cannon C."/>
            <person name="Castanera R."/>
            <person name="Culley D."/>
            <person name="Daum C."/>
            <person name="Ezra D."/>
            <person name="Gonzalez J."/>
            <person name="Henrissat B."/>
            <person name="Kuo A."/>
            <person name="Liang C."/>
            <person name="Lipzen A."/>
            <person name="Lutzoni F."/>
            <person name="Magnuson J."/>
            <person name="Mondo S."/>
            <person name="Nolan M."/>
            <person name="Ohm R."/>
            <person name="Pangilinan J."/>
            <person name="Park H.-J."/>
            <person name="Ramirez L."/>
            <person name="Alfaro M."/>
            <person name="Sun H."/>
            <person name="Tritt A."/>
            <person name="Yoshinaga Y."/>
            <person name="Zwiers L.-H."/>
            <person name="Turgeon B."/>
            <person name="Goodwin S."/>
            <person name="Spatafora J."/>
            <person name="Crous P."/>
            <person name="Grigoriev I."/>
        </authorList>
    </citation>
    <scope>NUCLEOTIDE SEQUENCE</scope>
    <source>
        <strain evidence="8">CBS 101060</strain>
    </source>
</reference>
<evidence type="ECO:0000256" key="4">
    <source>
        <dbReference type="ARBA" id="ARBA00022801"/>
    </source>
</evidence>
<feature type="signal peptide" evidence="6">
    <location>
        <begin position="1"/>
        <end position="18"/>
    </location>
</feature>
<sequence length="437" mass="47998">MYRVLLIGLFAFIRATIAGYGLEDDYSTVNFFNMFNFFDGNDPTHGFVDFVDQGTAWNSGLIKIKDNRVYMGVDYTNRAPNGRASVRISSKKAYNQGLIILDLDHMPGPICGVWPAFWTLGGPNWPDNGEIDILEGVNDQTTNHYTLHTGPGCKIGDTSGFLGSITTPNCDVNAPGQSNNAGCSIADPDSRSYRDFNANGGGVFATEWTSDAITLWFFPRGSIPNDIYTGNPIPATWGTPTARFRGGCNIPSYFRNHNLIFDTTFCGDWAGNVWGSSPSCSYRAPTCNDFVRDNPSAFRDAYWSINSLKVYSNRGNRSPDSLLIPNATVSIPANVTSKVPEPTFSSLSSLIPSFGSSVPEPSTSVVFVTLNTTVFASETPEPLQTVLSTLTMQTTLFGPPNPEETEIGGLPRIQARDRTRRRKHILEHRKRHGGYTF</sequence>
<keyword evidence="5" id="KW-0326">Glycosidase</keyword>
<dbReference type="AlphaFoldDB" id="A0A9P4S781"/>
<evidence type="ECO:0000256" key="3">
    <source>
        <dbReference type="ARBA" id="ARBA00012599"/>
    </source>
</evidence>
<keyword evidence="4 8" id="KW-0378">Hydrolase</keyword>
<dbReference type="CDD" id="cd02181">
    <property type="entry name" value="GH16_fungal_Lam16A_glucanase"/>
    <property type="match status" value="1"/>
</dbReference>
<evidence type="ECO:0000259" key="7">
    <source>
        <dbReference type="PROSITE" id="PS51762"/>
    </source>
</evidence>
<organism evidence="8 9">
    <name type="scientific">Patellaria atrata CBS 101060</name>
    <dbReference type="NCBI Taxonomy" id="1346257"/>
    <lineage>
        <taxon>Eukaryota</taxon>
        <taxon>Fungi</taxon>
        <taxon>Dikarya</taxon>
        <taxon>Ascomycota</taxon>
        <taxon>Pezizomycotina</taxon>
        <taxon>Dothideomycetes</taxon>
        <taxon>Dothideomycetes incertae sedis</taxon>
        <taxon>Patellariales</taxon>
        <taxon>Patellariaceae</taxon>
        <taxon>Patellaria</taxon>
    </lineage>
</organism>
<name>A0A9P4S781_9PEZI</name>
<feature type="domain" description="GH16" evidence="7">
    <location>
        <begin position="15"/>
        <end position="278"/>
    </location>
</feature>
<keyword evidence="9" id="KW-1185">Reference proteome</keyword>
<gene>
    <name evidence="8" type="ORF">M501DRAFT_960537</name>
</gene>
<comment type="similarity">
    <text evidence="2">Belongs to the glycosyl hydrolase 16 family.</text>
</comment>
<comment type="catalytic activity">
    <reaction evidence="1">
        <text>Endohydrolysis of (1-&gt;3)- or (1-&gt;4)-linkages in beta-D-glucans when the glucose residue whose reducing group is involved in the linkage to be hydrolyzed is itself substituted at C-3.</text>
        <dbReference type="EC" id="3.2.1.6"/>
    </reaction>
</comment>
<dbReference type="PROSITE" id="PS51762">
    <property type="entry name" value="GH16_2"/>
    <property type="match status" value="1"/>
</dbReference>
<dbReference type="InterPro" id="IPR000757">
    <property type="entry name" value="Beta-glucanase-like"/>
</dbReference>
<evidence type="ECO:0000256" key="6">
    <source>
        <dbReference type="SAM" id="SignalP"/>
    </source>
</evidence>
<dbReference type="SUPFAM" id="SSF49899">
    <property type="entry name" value="Concanavalin A-like lectins/glucanases"/>
    <property type="match status" value="1"/>
</dbReference>
<dbReference type="Gene3D" id="2.60.120.200">
    <property type="match status" value="1"/>
</dbReference>
<evidence type="ECO:0000313" key="8">
    <source>
        <dbReference type="EMBL" id="KAF2836328.1"/>
    </source>
</evidence>
<accession>A0A9P4S781</accession>
<dbReference type="GO" id="GO:0009251">
    <property type="term" value="P:glucan catabolic process"/>
    <property type="evidence" value="ECO:0007669"/>
    <property type="project" value="TreeGrafter"/>
</dbReference>
<dbReference type="Proteomes" id="UP000799429">
    <property type="component" value="Unassembled WGS sequence"/>
</dbReference>
<evidence type="ECO:0000256" key="1">
    <source>
        <dbReference type="ARBA" id="ARBA00000124"/>
    </source>
</evidence>
<evidence type="ECO:0000313" key="9">
    <source>
        <dbReference type="Proteomes" id="UP000799429"/>
    </source>
</evidence>
<dbReference type="EMBL" id="MU006104">
    <property type="protein sequence ID" value="KAF2836328.1"/>
    <property type="molecule type" value="Genomic_DNA"/>
</dbReference>
<feature type="chain" id="PRO_5040237612" description="endo-1,3(4)-beta-glucanase" evidence="6">
    <location>
        <begin position="19"/>
        <end position="437"/>
    </location>
</feature>
<dbReference type="InterPro" id="IPR050546">
    <property type="entry name" value="Glycosyl_Hydrlase_16"/>
</dbReference>
<dbReference type="OrthoDB" id="192832at2759"/>
<dbReference type="PANTHER" id="PTHR10963:SF24">
    <property type="entry name" value="GLYCOSIDASE C21B10.07-RELATED"/>
    <property type="match status" value="1"/>
</dbReference>
<dbReference type="GO" id="GO:0052861">
    <property type="term" value="F:endo-1,3(4)-beta-glucanase activity"/>
    <property type="evidence" value="ECO:0007669"/>
    <property type="project" value="UniProtKB-EC"/>
</dbReference>
<evidence type="ECO:0000256" key="5">
    <source>
        <dbReference type="ARBA" id="ARBA00023295"/>
    </source>
</evidence>
<protein>
    <recommendedName>
        <fullName evidence="3">endo-1,3(4)-beta-glucanase</fullName>
        <ecNumber evidence="3">3.2.1.6</ecNumber>
    </recommendedName>
</protein>
<dbReference type="FunFam" id="2.60.120.200:FF:000114">
    <property type="entry name" value="Probable endo-1,3(4)-beta-glucanase NFIA_089530"/>
    <property type="match status" value="1"/>
</dbReference>
<dbReference type="InterPro" id="IPR013320">
    <property type="entry name" value="ConA-like_dom_sf"/>
</dbReference>
<proteinExistence type="inferred from homology"/>